<dbReference type="InterPro" id="IPR045478">
    <property type="entry name" value="Exportin-5_C"/>
</dbReference>
<keyword evidence="4" id="KW-1185">Reference proteome</keyword>
<dbReference type="InterPro" id="IPR011989">
    <property type="entry name" value="ARM-like"/>
</dbReference>
<dbReference type="AlphaFoldDB" id="B3MQC0"/>
<dbReference type="Pfam" id="PF19273">
    <property type="entry name" value="Exportin-5"/>
    <property type="match status" value="1"/>
</dbReference>
<dbReference type="eggNOG" id="KOG2020">
    <property type="taxonomic scope" value="Eukaryota"/>
</dbReference>
<dbReference type="Pfam" id="PF08389">
    <property type="entry name" value="Xpo1"/>
    <property type="match status" value="1"/>
</dbReference>
<dbReference type="GO" id="GO:0006405">
    <property type="term" value="P:RNA export from nucleus"/>
    <property type="evidence" value="ECO:0007669"/>
    <property type="project" value="TreeGrafter"/>
</dbReference>
<dbReference type="SMART" id="SM00913">
    <property type="entry name" value="IBN_N"/>
    <property type="match status" value="1"/>
</dbReference>
<dbReference type="FunFam" id="1.25.10.10:FF:000588">
    <property type="entry name" value="exportin-5 isoform X2"/>
    <property type="match status" value="1"/>
</dbReference>
<dbReference type="GO" id="GO:0031267">
    <property type="term" value="F:small GTPase binding"/>
    <property type="evidence" value="ECO:0007669"/>
    <property type="project" value="InterPro"/>
</dbReference>
<dbReference type="GO" id="GO:0005634">
    <property type="term" value="C:nucleus"/>
    <property type="evidence" value="ECO:0007669"/>
    <property type="project" value="TreeGrafter"/>
</dbReference>
<dbReference type="GO" id="GO:0006611">
    <property type="term" value="P:protein export from nucleus"/>
    <property type="evidence" value="ECO:0007669"/>
    <property type="project" value="InterPro"/>
</dbReference>
<dbReference type="GO" id="GO:0042565">
    <property type="term" value="C:RNA nuclear export complex"/>
    <property type="evidence" value="ECO:0007669"/>
    <property type="project" value="TreeGrafter"/>
</dbReference>
<dbReference type="GO" id="GO:0003723">
    <property type="term" value="F:RNA binding"/>
    <property type="evidence" value="ECO:0007669"/>
    <property type="project" value="TreeGrafter"/>
</dbReference>
<dbReference type="SUPFAM" id="SSF48371">
    <property type="entry name" value="ARM repeat"/>
    <property type="match status" value="1"/>
</dbReference>
<evidence type="ECO:0000313" key="3">
    <source>
        <dbReference type="EMBL" id="EDV44546.2"/>
    </source>
</evidence>
<evidence type="ECO:0000256" key="1">
    <source>
        <dbReference type="ARBA" id="ARBA00009466"/>
    </source>
</evidence>
<organism evidence="3 4">
    <name type="scientific">Drosophila ananassae</name>
    <name type="common">Fruit fly</name>
    <dbReference type="NCBI Taxonomy" id="7217"/>
    <lineage>
        <taxon>Eukaryota</taxon>
        <taxon>Metazoa</taxon>
        <taxon>Ecdysozoa</taxon>
        <taxon>Arthropoda</taxon>
        <taxon>Hexapoda</taxon>
        <taxon>Insecta</taxon>
        <taxon>Pterygota</taxon>
        <taxon>Neoptera</taxon>
        <taxon>Endopterygota</taxon>
        <taxon>Diptera</taxon>
        <taxon>Brachycera</taxon>
        <taxon>Muscomorpha</taxon>
        <taxon>Ephydroidea</taxon>
        <taxon>Drosophilidae</taxon>
        <taxon>Drosophila</taxon>
        <taxon>Sophophora</taxon>
    </lineage>
</organism>
<dbReference type="InterPro" id="IPR013598">
    <property type="entry name" value="Exportin-1/Importin-b-like"/>
</dbReference>
<protein>
    <submittedName>
        <fullName evidence="3">Uncharacterized protein, isoform A</fullName>
    </submittedName>
</protein>
<dbReference type="InterPro" id="IPR045065">
    <property type="entry name" value="XPO1/5"/>
</dbReference>
<dbReference type="Pfam" id="PF03810">
    <property type="entry name" value="IBN_N"/>
    <property type="match status" value="1"/>
</dbReference>
<evidence type="ECO:0000259" key="2">
    <source>
        <dbReference type="SMART" id="SM00913"/>
    </source>
</evidence>
<dbReference type="OrthoDB" id="2215036at2759"/>
<dbReference type="STRING" id="7217.B3MQC0"/>
<feature type="domain" description="Importin N-terminal" evidence="2">
    <location>
        <begin position="62"/>
        <end position="130"/>
    </location>
</feature>
<dbReference type="InterPro" id="IPR016024">
    <property type="entry name" value="ARM-type_fold"/>
</dbReference>
<dbReference type="FunCoup" id="B3MQC0">
    <property type="interactions" value="2329"/>
</dbReference>
<accession>B3MQC0</accession>
<gene>
    <name evidence="3" type="primary">Dana\GF20273</name>
    <name evidence="3" type="synonym">dana_GLEANR_2685</name>
    <name evidence="3" type="ORF">GF20273</name>
</gene>
<sequence length="1273" mass="142053">MPAHPPSQYTYPSAESHQLAMAQHVAGGGGGGGGTEALAAELAKAVDLIMHPLTQQQARLEAYMACERFKEESPLCAQVGLFLASSPQSNQQVRHFGLQLIEYTIKFRWNCITHEEKVYIKDNAIKMLNAGVGPAEDRSLLPTKDALSRIIVEMIKREWPQQWSDLLPELSQACTKGEAQTELVLLVFLRLVEDVALLQTIESNQRRKDMYQALNNNMNDIFEFFLRLVEQHVTAFRETTRLGNFLKANAHSRVVEIVLLTLSGFVEWVSIQHIMSSNGKLIHFLCILLNDKAFQCNAAECLAQISNRKGQAKERKPLLQLFNEEPLRYIYQASQILPDSDSALSVEQHHNFLKKLLQVLSGMAQQLVALWGKDDATQRPVHLEILLECLLLLVQHPSLTVAHGSALIWQVLLKHEPCSKDFATLNYIPKLIHTIAPRIVKLPYPAATSAPASMSTDGYIRLEYDSEEEFALYFFRCRTDFLEIFRLATLVQPLVTYGYCEHWLHQRLRNAATEAQAEAKSGVISCSVLDPVYLEWDALVSVLDGVLSRILLVAERPSVPAGLRLLEECLELETTNPLTYSILLSCISALFVFLSMSSCQITPSNCVAMSGVSLLPRVLDKIFRALVMKPPNELEKVQAKSAKNLRRHAASLLVKLAHKYPLLLLPVFDQISGHVELLLKEPGQHQLCRLMRTTLQEALILISNHFCDFERQTLFIEHIIQEKRSEWLAFGEILKSPLDFMRFVGLDKPPIFAVEGDITLSNRSRLLDALHVVLGVVKRCTWPDDPDRAQRGGFVIGCTELGNPICRNPATKHVVPLLSQVLGLMRVLNELFAPEALAALSEGYRGIHGMLEHEKKLLMGICALPADPLDTTIRSEPTAFEKMQTFMMMITEGCYHLMGSAGPSLGRDLYQLLGLADALVTNVFARLDVVPDYRLRPIIRVFFKPFVYSCPPSFYDSVLVPLFSHLAPLMCERLSRRWIYIASLYESGQLNGEVNDTQEVLEDQLNRTLTREYLDVLKIALVGGQIGADHVSTGANANVNANSSAVAMENEEHSMDSAPQSRASQSALLSDIVSDLGGKLLRNGLIGNYVLMTLLKAIAWNDGMCSMRAVNIAAPVMRFLAAEKLMDENKAVTAFTAVLQGMQVHGQHEANQSGLVTLGVQFYELLRPHFPILSEVLQHIPSVNAADIQKFDEKISVAPVKGNKVDRAKKDLFKKLTAQLVGRSVNQLFRHEVQIANLPPMQSHKSKSVSGGISDIMDSNQNASLTRLFGPEK</sequence>
<comment type="similarity">
    <text evidence="1">Belongs to the exportin family.</text>
</comment>
<name>B3MQC0_DROAN</name>
<dbReference type="InParanoid" id="B3MQC0"/>
<dbReference type="PANTHER" id="PTHR11223:SF3">
    <property type="entry name" value="EXPORTIN-5"/>
    <property type="match status" value="1"/>
</dbReference>
<proteinExistence type="inferred from homology"/>
<dbReference type="Proteomes" id="UP000007801">
    <property type="component" value="Unassembled WGS sequence"/>
</dbReference>
<dbReference type="InterPro" id="IPR001494">
    <property type="entry name" value="Importin-beta_N"/>
</dbReference>
<dbReference type="HOGENOM" id="CLU_002828_0_0_1"/>
<dbReference type="Gene3D" id="1.25.10.10">
    <property type="entry name" value="Leucine-rich Repeat Variant"/>
    <property type="match status" value="1"/>
</dbReference>
<dbReference type="PANTHER" id="PTHR11223">
    <property type="entry name" value="EXPORTIN 1/5"/>
    <property type="match status" value="1"/>
</dbReference>
<dbReference type="GO" id="GO:0005737">
    <property type="term" value="C:cytoplasm"/>
    <property type="evidence" value="ECO:0007669"/>
    <property type="project" value="TreeGrafter"/>
</dbReference>
<reference evidence="3 4" key="1">
    <citation type="journal article" date="2007" name="Nature">
        <title>Evolution of genes and genomes on the Drosophila phylogeny.</title>
        <authorList>
            <consortium name="Drosophila 12 Genomes Consortium"/>
            <person name="Clark A.G."/>
            <person name="Eisen M.B."/>
            <person name="Smith D.R."/>
            <person name="Bergman C.M."/>
            <person name="Oliver B."/>
            <person name="Markow T.A."/>
            <person name="Kaufman T.C."/>
            <person name="Kellis M."/>
            <person name="Gelbart W."/>
            <person name="Iyer V.N."/>
            <person name="Pollard D.A."/>
            <person name="Sackton T.B."/>
            <person name="Larracuente A.M."/>
            <person name="Singh N.D."/>
            <person name="Abad J.P."/>
            <person name="Abt D.N."/>
            <person name="Adryan B."/>
            <person name="Aguade M."/>
            <person name="Akashi H."/>
            <person name="Anderson W.W."/>
            <person name="Aquadro C.F."/>
            <person name="Ardell D.H."/>
            <person name="Arguello R."/>
            <person name="Artieri C.G."/>
            <person name="Barbash D.A."/>
            <person name="Barker D."/>
            <person name="Barsanti P."/>
            <person name="Batterham P."/>
            <person name="Batzoglou S."/>
            <person name="Begun D."/>
            <person name="Bhutkar A."/>
            <person name="Blanco E."/>
            <person name="Bosak S.A."/>
            <person name="Bradley R.K."/>
            <person name="Brand A.D."/>
            <person name="Brent M.R."/>
            <person name="Brooks A.N."/>
            <person name="Brown R.H."/>
            <person name="Butlin R.K."/>
            <person name="Caggese C."/>
            <person name="Calvi B.R."/>
            <person name="Bernardo de Carvalho A."/>
            <person name="Caspi A."/>
            <person name="Castrezana S."/>
            <person name="Celniker S.E."/>
            <person name="Chang J.L."/>
            <person name="Chapple C."/>
            <person name="Chatterji S."/>
            <person name="Chinwalla A."/>
            <person name="Civetta A."/>
            <person name="Clifton S.W."/>
            <person name="Comeron J.M."/>
            <person name="Costello J.C."/>
            <person name="Coyne J.A."/>
            <person name="Daub J."/>
            <person name="David R.G."/>
            <person name="Delcher A.L."/>
            <person name="Delehaunty K."/>
            <person name="Do C.B."/>
            <person name="Ebling H."/>
            <person name="Edwards K."/>
            <person name="Eickbush T."/>
            <person name="Evans J.D."/>
            <person name="Filipski A."/>
            <person name="Findeiss S."/>
            <person name="Freyhult E."/>
            <person name="Fulton L."/>
            <person name="Fulton R."/>
            <person name="Garcia A.C."/>
            <person name="Gardiner A."/>
            <person name="Garfield D.A."/>
            <person name="Garvin B.E."/>
            <person name="Gibson G."/>
            <person name="Gilbert D."/>
            <person name="Gnerre S."/>
            <person name="Godfrey J."/>
            <person name="Good R."/>
            <person name="Gotea V."/>
            <person name="Gravely B."/>
            <person name="Greenberg A.J."/>
            <person name="Griffiths-Jones S."/>
            <person name="Gross S."/>
            <person name="Guigo R."/>
            <person name="Gustafson E.A."/>
            <person name="Haerty W."/>
            <person name="Hahn M.W."/>
            <person name="Halligan D.L."/>
            <person name="Halpern A.L."/>
            <person name="Halter G.M."/>
            <person name="Han M.V."/>
            <person name="Heger A."/>
            <person name="Hillier L."/>
            <person name="Hinrichs A.S."/>
            <person name="Holmes I."/>
            <person name="Hoskins R.A."/>
            <person name="Hubisz M.J."/>
            <person name="Hultmark D."/>
            <person name="Huntley M.A."/>
            <person name="Jaffe D.B."/>
            <person name="Jagadeeshan S."/>
            <person name="Jeck W.R."/>
            <person name="Johnson J."/>
            <person name="Jones C.D."/>
            <person name="Jordan W.C."/>
            <person name="Karpen G.H."/>
            <person name="Kataoka E."/>
            <person name="Keightley P.D."/>
            <person name="Kheradpour P."/>
            <person name="Kirkness E.F."/>
            <person name="Koerich L.B."/>
            <person name="Kristiansen K."/>
            <person name="Kudrna D."/>
            <person name="Kulathinal R.J."/>
            <person name="Kumar S."/>
            <person name="Kwok R."/>
            <person name="Lander E."/>
            <person name="Langley C.H."/>
            <person name="Lapoint R."/>
            <person name="Lazzaro B.P."/>
            <person name="Lee S.J."/>
            <person name="Levesque L."/>
            <person name="Li R."/>
            <person name="Lin C.F."/>
            <person name="Lin M.F."/>
            <person name="Lindblad-Toh K."/>
            <person name="Llopart A."/>
            <person name="Long M."/>
            <person name="Low L."/>
            <person name="Lozovsky E."/>
            <person name="Lu J."/>
            <person name="Luo M."/>
            <person name="Machado C.A."/>
            <person name="Makalowski W."/>
            <person name="Marzo M."/>
            <person name="Matsuda M."/>
            <person name="Matzkin L."/>
            <person name="McAllister B."/>
            <person name="McBride C.S."/>
            <person name="McKernan B."/>
            <person name="McKernan K."/>
            <person name="Mendez-Lago M."/>
            <person name="Minx P."/>
            <person name="Mollenhauer M.U."/>
            <person name="Montooth K."/>
            <person name="Mount S.M."/>
            <person name="Mu X."/>
            <person name="Myers E."/>
            <person name="Negre B."/>
            <person name="Newfeld S."/>
            <person name="Nielsen R."/>
            <person name="Noor M.A."/>
            <person name="O'Grady P."/>
            <person name="Pachter L."/>
            <person name="Papaceit M."/>
            <person name="Parisi M.J."/>
            <person name="Parisi M."/>
            <person name="Parts L."/>
            <person name="Pedersen J.S."/>
            <person name="Pesole G."/>
            <person name="Phillippy A.M."/>
            <person name="Ponting C.P."/>
            <person name="Pop M."/>
            <person name="Porcelli D."/>
            <person name="Powell J.R."/>
            <person name="Prohaska S."/>
            <person name="Pruitt K."/>
            <person name="Puig M."/>
            <person name="Quesneville H."/>
            <person name="Ram K.R."/>
            <person name="Rand D."/>
            <person name="Rasmussen M.D."/>
            <person name="Reed L.K."/>
            <person name="Reenan R."/>
            <person name="Reily A."/>
            <person name="Remington K.A."/>
            <person name="Rieger T.T."/>
            <person name="Ritchie M.G."/>
            <person name="Robin C."/>
            <person name="Rogers Y.H."/>
            <person name="Rohde C."/>
            <person name="Rozas J."/>
            <person name="Rubenfield M.J."/>
            <person name="Ruiz A."/>
            <person name="Russo S."/>
            <person name="Salzberg S.L."/>
            <person name="Sanchez-Gracia A."/>
            <person name="Saranga D.J."/>
            <person name="Sato H."/>
            <person name="Schaeffer S.W."/>
            <person name="Schatz M.C."/>
            <person name="Schlenke T."/>
            <person name="Schwartz R."/>
            <person name="Segarra C."/>
            <person name="Singh R.S."/>
            <person name="Sirot L."/>
            <person name="Sirota M."/>
            <person name="Sisneros N.B."/>
            <person name="Smith C.D."/>
            <person name="Smith T.F."/>
            <person name="Spieth J."/>
            <person name="Stage D.E."/>
            <person name="Stark A."/>
            <person name="Stephan W."/>
            <person name="Strausberg R.L."/>
            <person name="Strempel S."/>
            <person name="Sturgill D."/>
            <person name="Sutton G."/>
            <person name="Sutton G.G."/>
            <person name="Tao W."/>
            <person name="Teichmann S."/>
            <person name="Tobari Y.N."/>
            <person name="Tomimura Y."/>
            <person name="Tsolas J.M."/>
            <person name="Valente V.L."/>
            <person name="Venter E."/>
            <person name="Venter J.C."/>
            <person name="Vicario S."/>
            <person name="Vieira F.G."/>
            <person name="Vilella A.J."/>
            <person name="Villasante A."/>
            <person name="Walenz B."/>
            <person name="Wang J."/>
            <person name="Wasserman M."/>
            <person name="Watts T."/>
            <person name="Wilson D."/>
            <person name="Wilson R.K."/>
            <person name="Wing R.A."/>
            <person name="Wolfner M.F."/>
            <person name="Wong A."/>
            <person name="Wong G.K."/>
            <person name="Wu C.I."/>
            <person name="Wu G."/>
            <person name="Yamamoto D."/>
            <person name="Yang H.P."/>
            <person name="Yang S.P."/>
            <person name="Yorke J.A."/>
            <person name="Yoshida K."/>
            <person name="Zdobnov E."/>
            <person name="Zhang P."/>
            <person name="Zhang Y."/>
            <person name="Zimin A.V."/>
            <person name="Baldwin J."/>
            <person name="Abdouelleil A."/>
            <person name="Abdulkadir J."/>
            <person name="Abebe A."/>
            <person name="Abera B."/>
            <person name="Abreu J."/>
            <person name="Acer S.C."/>
            <person name="Aftuck L."/>
            <person name="Alexander A."/>
            <person name="An P."/>
            <person name="Anderson E."/>
            <person name="Anderson S."/>
            <person name="Arachi H."/>
            <person name="Azer M."/>
            <person name="Bachantsang P."/>
            <person name="Barry A."/>
            <person name="Bayul T."/>
            <person name="Berlin A."/>
            <person name="Bessette D."/>
            <person name="Bloom T."/>
            <person name="Blye J."/>
            <person name="Boguslavskiy L."/>
            <person name="Bonnet C."/>
            <person name="Boukhgalter B."/>
            <person name="Bourzgui I."/>
            <person name="Brown A."/>
            <person name="Cahill P."/>
            <person name="Channer S."/>
            <person name="Cheshatsang Y."/>
            <person name="Chuda L."/>
            <person name="Citroen M."/>
            <person name="Collymore A."/>
            <person name="Cooke P."/>
            <person name="Costello M."/>
            <person name="D'Aco K."/>
            <person name="Daza R."/>
            <person name="De Haan G."/>
            <person name="DeGray S."/>
            <person name="DeMaso C."/>
            <person name="Dhargay N."/>
            <person name="Dooley K."/>
            <person name="Dooley E."/>
            <person name="Doricent M."/>
            <person name="Dorje P."/>
            <person name="Dorjee K."/>
            <person name="Dupes A."/>
            <person name="Elong R."/>
            <person name="Falk J."/>
            <person name="Farina A."/>
            <person name="Faro S."/>
            <person name="Ferguson D."/>
            <person name="Fisher S."/>
            <person name="Foley C.D."/>
            <person name="Franke A."/>
            <person name="Friedrich D."/>
            <person name="Gadbois L."/>
            <person name="Gearin G."/>
            <person name="Gearin C.R."/>
            <person name="Giannoukos G."/>
            <person name="Goode T."/>
            <person name="Graham J."/>
            <person name="Grandbois E."/>
            <person name="Grewal S."/>
            <person name="Gyaltsen K."/>
            <person name="Hafez N."/>
            <person name="Hagos B."/>
            <person name="Hall J."/>
            <person name="Henson C."/>
            <person name="Hollinger A."/>
            <person name="Honan T."/>
            <person name="Huard M.D."/>
            <person name="Hughes L."/>
            <person name="Hurhula B."/>
            <person name="Husby M.E."/>
            <person name="Kamat A."/>
            <person name="Kanga B."/>
            <person name="Kashin S."/>
            <person name="Khazanovich D."/>
            <person name="Kisner P."/>
            <person name="Lance K."/>
            <person name="Lara M."/>
            <person name="Lee W."/>
            <person name="Lennon N."/>
            <person name="Letendre F."/>
            <person name="LeVine R."/>
            <person name="Lipovsky A."/>
            <person name="Liu X."/>
            <person name="Liu J."/>
            <person name="Liu S."/>
            <person name="Lokyitsang T."/>
            <person name="Lokyitsang Y."/>
            <person name="Lubonja R."/>
            <person name="Lui A."/>
            <person name="MacDonald P."/>
            <person name="Magnisalis V."/>
            <person name="Maru K."/>
            <person name="Matthews C."/>
            <person name="McCusker W."/>
            <person name="McDonough S."/>
            <person name="Mehta T."/>
            <person name="Meldrim J."/>
            <person name="Meneus L."/>
            <person name="Mihai O."/>
            <person name="Mihalev A."/>
            <person name="Mihova T."/>
            <person name="Mittelman R."/>
            <person name="Mlenga V."/>
            <person name="Montmayeur A."/>
            <person name="Mulrain L."/>
            <person name="Navidi A."/>
            <person name="Naylor J."/>
            <person name="Negash T."/>
            <person name="Nguyen T."/>
            <person name="Nguyen N."/>
            <person name="Nicol R."/>
            <person name="Norbu C."/>
            <person name="Norbu N."/>
            <person name="Novod N."/>
            <person name="O'Neill B."/>
            <person name="Osman S."/>
            <person name="Markiewicz E."/>
            <person name="Oyono O.L."/>
            <person name="Patti C."/>
            <person name="Phunkhang P."/>
            <person name="Pierre F."/>
            <person name="Priest M."/>
            <person name="Raghuraman S."/>
            <person name="Rege F."/>
            <person name="Reyes R."/>
            <person name="Rise C."/>
            <person name="Rogov P."/>
            <person name="Ross K."/>
            <person name="Ryan E."/>
            <person name="Settipalli S."/>
            <person name="Shea T."/>
            <person name="Sherpa N."/>
            <person name="Shi L."/>
            <person name="Shih D."/>
            <person name="Sparrow T."/>
            <person name="Spaulding J."/>
            <person name="Stalker J."/>
            <person name="Stange-Thomann N."/>
            <person name="Stavropoulos S."/>
            <person name="Stone C."/>
            <person name="Strader C."/>
            <person name="Tesfaye S."/>
            <person name="Thomson T."/>
            <person name="Thoulutsang Y."/>
            <person name="Thoulutsang D."/>
            <person name="Topham K."/>
            <person name="Topping I."/>
            <person name="Tsamla T."/>
            <person name="Vassiliev H."/>
            <person name="Vo A."/>
            <person name="Wangchuk T."/>
            <person name="Wangdi T."/>
            <person name="Weiand M."/>
            <person name="Wilkinson J."/>
            <person name="Wilson A."/>
            <person name="Yadav S."/>
            <person name="Young G."/>
            <person name="Yu Q."/>
            <person name="Zembek L."/>
            <person name="Zhong D."/>
            <person name="Zimmer A."/>
            <person name="Zwirko Z."/>
            <person name="Jaffe D.B."/>
            <person name="Alvarez P."/>
            <person name="Brockman W."/>
            <person name="Butler J."/>
            <person name="Chin C."/>
            <person name="Gnerre S."/>
            <person name="Grabherr M."/>
            <person name="Kleber M."/>
            <person name="Mauceli E."/>
            <person name="MacCallum I."/>
        </authorList>
    </citation>
    <scope>NUCLEOTIDE SEQUENCE [LARGE SCALE GENOMIC DNA]</scope>
    <source>
        <strain evidence="4">Tucson 14024-0371.13</strain>
    </source>
</reference>
<dbReference type="GO" id="GO:0005049">
    <property type="term" value="F:nuclear export signal receptor activity"/>
    <property type="evidence" value="ECO:0007669"/>
    <property type="project" value="InterPro"/>
</dbReference>
<evidence type="ECO:0000313" key="4">
    <source>
        <dbReference type="Proteomes" id="UP000007801"/>
    </source>
</evidence>
<dbReference type="EMBL" id="CH902621">
    <property type="protein sequence ID" value="EDV44546.2"/>
    <property type="molecule type" value="Genomic_DNA"/>
</dbReference>